<feature type="region of interest" description="Disordered" evidence="1">
    <location>
        <begin position="172"/>
        <end position="194"/>
    </location>
</feature>
<reference evidence="2 3" key="1">
    <citation type="submission" date="2024-09" db="EMBL/GenBank/DDBJ databases">
        <authorList>
            <person name="Sun Q."/>
            <person name="Mori K."/>
        </authorList>
    </citation>
    <scope>NUCLEOTIDE SEQUENCE [LARGE SCALE GENOMIC DNA]</scope>
    <source>
        <strain evidence="2 3">CGMCC 1.15906</strain>
    </source>
</reference>
<evidence type="ECO:0000313" key="2">
    <source>
        <dbReference type="EMBL" id="MFC0628219.1"/>
    </source>
</evidence>
<feature type="compositionally biased region" description="Polar residues" evidence="1">
    <location>
        <begin position="48"/>
        <end position="62"/>
    </location>
</feature>
<organism evidence="2 3">
    <name type="scientific">Kribbella deserti</name>
    <dbReference type="NCBI Taxonomy" id="1926257"/>
    <lineage>
        <taxon>Bacteria</taxon>
        <taxon>Bacillati</taxon>
        <taxon>Actinomycetota</taxon>
        <taxon>Actinomycetes</taxon>
        <taxon>Propionibacteriales</taxon>
        <taxon>Kribbellaceae</taxon>
        <taxon>Kribbella</taxon>
    </lineage>
</organism>
<name>A0ABV6QUA2_9ACTN</name>
<dbReference type="Pfam" id="PF14584">
    <property type="entry name" value="DUF4446"/>
    <property type="match status" value="1"/>
</dbReference>
<accession>A0ABV6QUA2</accession>
<dbReference type="InterPro" id="IPR027981">
    <property type="entry name" value="DUF4446"/>
</dbReference>
<protein>
    <submittedName>
        <fullName evidence="2">DUF4446 family protein</fullName>
    </submittedName>
</protein>
<sequence>MSPTLAGVIGLTALLVATLALVFAIQALKALRDPATAVPVRRKPAEQLPQQTHRQTPGTQLKPSAGPVSEPPAQAKPLTVKEDLRQLHKELDALRGELGHALRHLAVVRYDAFGDMGGHLSWSTALLDDFGNGVVLTSINGRSDARSYAKNVREFSSESKLSPEEAEAIEQLRLQVQPADAGGPANEGQHARQA</sequence>
<feature type="region of interest" description="Disordered" evidence="1">
    <location>
        <begin position="39"/>
        <end position="74"/>
    </location>
</feature>
<proteinExistence type="predicted"/>
<comment type="caution">
    <text evidence="2">The sequence shown here is derived from an EMBL/GenBank/DDBJ whole genome shotgun (WGS) entry which is preliminary data.</text>
</comment>
<dbReference type="EMBL" id="JBHLTC010000037">
    <property type="protein sequence ID" value="MFC0628219.1"/>
    <property type="molecule type" value="Genomic_DNA"/>
</dbReference>
<evidence type="ECO:0000313" key="3">
    <source>
        <dbReference type="Proteomes" id="UP001589890"/>
    </source>
</evidence>
<gene>
    <name evidence="2" type="ORF">ACFFGN_29385</name>
</gene>
<dbReference type="Proteomes" id="UP001589890">
    <property type="component" value="Unassembled WGS sequence"/>
</dbReference>
<keyword evidence="3" id="KW-1185">Reference proteome</keyword>
<evidence type="ECO:0000256" key="1">
    <source>
        <dbReference type="SAM" id="MobiDB-lite"/>
    </source>
</evidence>
<dbReference type="RefSeq" id="WP_380054060.1">
    <property type="nucleotide sequence ID" value="NZ_JBHLTC010000037.1"/>
</dbReference>